<name>A0AA39WY87_9PEZI</name>
<evidence type="ECO:0000256" key="12">
    <source>
        <dbReference type="SAM" id="MobiDB-lite"/>
    </source>
</evidence>
<comment type="function">
    <text evidence="2">Secreted tripeptidyl-peptidase which degrades proteins at acidic pHs and is involved in virulence.</text>
</comment>
<comment type="caution">
    <text evidence="14">The sequence shown here is derived from an EMBL/GenBank/DDBJ whole genome shotgun (WGS) entry which is preliminary data.</text>
</comment>
<keyword evidence="15" id="KW-1185">Reference proteome</keyword>
<evidence type="ECO:0000256" key="10">
    <source>
        <dbReference type="ARBA" id="ARBA00023145"/>
    </source>
</evidence>
<dbReference type="InterPro" id="IPR015366">
    <property type="entry name" value="S53_propep"/>
</dbReference>
<dbReference type="InterPro" id="IPR030400">
    <property type="entry name" value="Sedolisin_dom"/>
</dbReference>
<evidence type="ECO:0000256" key="2">
    <source>
        <dbReference type="ARBA" id="ARBA00002451"/>
    </source>
</evidence>
<feature type="binding site" evidence="11">
    <location>
        <position position="522"/>
    </location>
    <ligand>
        <name>Ca(2+)</name>
        <dbReference type="ChEBI" id="CHEBI:29108"/>
    </ligand>
</feature>
<keyword evidence="7 11" id="KW-0378">Hydrolase</keyword>
<feature type="region of interest" description="Disordered" evidence="12">
    <location>
        <begin position="138"/>
        <end position="161"/>
    </location>
</feature>
<evidence type="ECO:0000256" key="5">
    <source>
        <dbReference type="ARBA" id="ARBA00022670"/>
    </source>
</evidence>
<sequence length="564" mass="61156">MPIRTAEGNIFLIIGLKQQCTDEAVRALHRIMDPVSPAYGSYWTTSQVAQCFAPSSKSVDGVLSWLTTAGVSNRQLRRSHQGHEVSLHVPRSRLCRLFPSWTAPLSDQSATWMPVPSGLRDHVDFITAAPRPDATLRPQRRAAAYAQPSLRRGPEGNEVSCRQQTTPACLRSLYRIPFPSPDTAPHPNNSLGVHVPSWMTWRPEDLDAFFGKFVPNMVGQRPVMAAINGGYRNLDVQMDPFNLEANLDFEYAMALTYPLAVTNIQVGSQELPGPQIGTMLAAFDDYYCGSLDPSTDPIPPDKGTAGFECGTTKPPNVISISFAWPEHQFPAEYLSRQCLEFLKLSLQGVTVVVATGDAGVGGHPDGFCSDPFQPNTNTTTSGNFVPNWPASCPWVTAVGGTSPSDPYNPESLAYRRFFNNNTRSSSGGFSNIFPLPLYQASAVRSYLTAQTSHLSPLASRFNATGRAYPDISALASGYRMVTDGKWRSVHGTSAAAPVVASIKPVGFINPVLYAHPEMFNDVTDGANAGCGVEQAFGAADGWDAVTGLGSLDFERMRQVFLGLP</sequence>
<dbReference type="GO" id="GO:0006508">
    <property type="term" value="P:proteolysis"/>
    <property type="evidence" value="ECO:0007669"/>
    <property type="project" value="UniProtKB-KW"/>
</dbReference>
<comment type="catalytic activity">
    <reaction evidence="1">
        <text>Release of an N-terminal tripeptide from a polypeptide.</text>
        <dbReference type="EC" id="3.4.14.10"/>
    </reaction>
</comment>
<keyword evidence="6 11" id="KW-0479">Metal-binding</keyword>
<accession>A0AA39WY87</accession>
<dbReference type="InterPro" id="IPR050819">
    <property type="entry name" value="Tripeptidyl-peptidase_I"/>
</dbReference>
<gene>
    <name evidence="14" type="ORF">B0T14DRAFT_426250</name>
</gene>
<keyword evidence="5 11" id="KW-0645">Protease</keyword>
<dbReference type="GO" id="GO:0008240">
    <property type="term" value="F:tripeptidyl-peptidase activity"/>
    <property type="evidence" value="ECO:0007669"/>
    <property type="project" value="UniProtKB-EC"/>
</dbReference>
<organism evidence="14 15">
    <name type="scientific">Immersiella caudata</name>
    <dbReference type="NCBI Taxonomy" id="314043"/>
    <lineage>
        <taxon>Eukaryota</taxon>
        <taxon>Fungi</taxon>
        <taxon>Dikarya</taxon>
        <taxon>Ascomycota</taxon>
        <taxon>Pezizomycotina</taxon>
        <taxon>Sordariomycetes</taxon>
        <taxon>Sordariomycetidae</taxon>
        <taxon>Sordariales</taxon>
        <taxon>Lasiosphaeriaceae</taxon>
        <taxon>Immersiella</taxon>
    </lineage>
</organism>
<reference evidence="14" key="1">
    <citation type="submission" date="2023-06" db="EMBL/GenBank/DDBJ databases">
        <title>Genome-scale phylogeny and comparative genomics of the fungal order Sordariales.</title>
        <authorList>
            <consortium name="Lawrence Berkeley National Laboratory"/>
            <person name="Hensen N."/>
            <person name="Bonometti L."/>
            <person name="Westerberg I."/>
            <person name="Brannstrom I.O."/>
            <person name="Guillou S."/>
            <person name="Cros-Aarteil S."/>
            <person name="Calhoun S."/>
            <person name="Haridas S."/>
            <person name="Kuo A."/>
            <person name="Mondo S."/>
            <person name="Pangilinan J."/>
            <person name="Riley R."/>
            <person name="Labutti K."/>
            <person name="Andreopoulos B."/>
            <person name="Lipzen A."/>
            <person name="Chen C."/>
            <person name="Yanf M."/>
            <person name="Daum C."/>
            <person name="Ng V."/>
            <person name="Clum A."/>
            <person name="Steindorff A."/>
            <person name="Ohm R."/>
            <person name="Martin F."/>
            <person name="Silar P."/>
            <person name="Natvig D."/>
            <person name="Lalanne C."/>
            <person name="Gautier V."/>
            <person name="Ament-Velasquez S.L."/>
            <person name="Kruys A."/>
            <person name="Hutchinson M.I."/>
            <person name="Powell A.J."/>
            <person name="Barry K."/>
            <person name="Miller A.N."/>
            <person name="Grigoriev I.V."/>
            <person name="Debuchy R."/>
            <person name="Gladieux P."/>
            <person name="Thoren M.H."/>
            <person name="Johannesson H."/>
        </authorList>
    </citation>
    <scope>NUCLEOTIDE SEQUENCE</scope>
    <source>
        <strain evidence="14">CBS 606.72</strain>
    </source>
</reference>
<dbReference type="EMBL" id="JAULSU010000003">
    <property type="protein sequence ID" value="KAK0623800.1"/>
    <property type="molecule type" value="Genomic_DNA"/>
</dbReference>
<feature type="binding site" evidence="11">
    <location>
        <position position="543"/>
    </location>
    <ligand>
        <name>Ca(2+)</name>
        <dbReference type="ChEBI" id="CHEBI:29108"/>
    </ligand>
</feature>
<evidence type="ECO:0000313" key="15">
    <source>
        <dbReference type="Proteomes" id="UP001175000"/>
    </source>
</evidence>
<evidence type="ECO:0000256" key="1">
    <source>
        <dbReference type="ARBA" id="ARBA00001910"/>
    </source>
</evidence>
<evidence type="ECO:0000256" key="3">
    <source>
        <dbReference type="ARBA" id="ARBA00004239"/>
    </source>
</evidence>
<dbReference type="SUPFAM" id="SSF52743">
    <property type="entry name" value="Subtilisin-like"/>
    <property type="match status" value="1"/>
</dbReference>
<keyword evidence="8 11" id="KW-0720">Serine protease</keyword>
<feature type="active site" description="Charge relay system" evidence="11">
    <location>
        <position position="248"/>
    </location>
</feature>
<proteinExistence type="predicted"/>
<comment type="subcellular location">
    <subcellularLocation>
        <location evidence="3">Secreted</location>
        <location evidence="3">Extracellular space</location>
    </subcellularLocation>
</comment>
<comment type="cofactor">
    <cofactor evidence="11">
        <name>Ca(2+)</name>
        <dbReference type="ChEBI" id="CHEBI:29108"/>
    </cofactor>
    <text evidence="11">Binds 1 Ca(2+) ion per subunit.</text>
</comment>
<dbReference type="InterPro" id="IPR036852">
    <property type="entry name" value="Peptidase_S8/S53_dom_sf"/>
</dbReference>
<dbReference type="PANTHER" id="PTHR14218:SF19">
    <property type="entry name" value="SERINE PROTEASE AORO, PUTATIVE (AFU_ORTHOLOGUE AFUA_6G10250)-RELATED"/>
    <property type="match status" value="1"/>
</dbReference>
<evidence type="ECO:0000256" key="8">
    <source>
        <dbReference type="ARBA" id="ARBA00022825"/>
    </source>
</evidence>
<dbReference type="GO" id="GO:0004252">
    <property type="term" value="F:serine-type endopeptidase activity"/>
    <property type="evidence" value="ECO:0007669"/>
    <property type="project" value="UniProtKB-UniRule"/>
</dbReference>
<dbReference type="Pfam" id="PF00082">
    <property type="entry name" value="Peptidase_S8"/>
    <property type="match status" value="1"/>
</dbReference>
<evidence type="ECO:0000313" key="14">
    <source>
        <dbReference type="EMBL" id="KAK0623800.1"/>
    </source>
</evidence>
<dbReference type="Pfam" id="PF09286">
    <property type="entry name" value="Pro-kuma_activ"/>
    <property type="match status" value="1"/>
</dbReference>
<dbReference type="EC" id="3.4.14.10" evidence="4"/>
<dbReference type="GO" id="GO:0046872">
    <property type="term" value="F:metal ion binding"/>
    <property type="evidence" value="ECO:0007669"/>
    <property type="project" value="UniProtKB-UniRule"/>
</dbReference>
<dbReference type="Gene3D" id="3.40.50.200">
    <property type="entry name" value="Peptidase S8/S53 domain"/>
    <property type="match status" value="1"/>
</dbReference>
<dbReference type="CDD" id="cd04056">
    <property type="entry name" value="Peptidases_S53"/>
    <property type="match status" value="1"/>
</dbReference>
<keyword evidence="9 11" id="KW-0106">Calcium</keyword>
<evidence type="ECO:0000259" key="13">
    <source>
        <dbReference type="PROSITE" id="PS51695"/>
    </source>
</evidence>
<dbReference type="AlphaFoldDB" id="A0AA39WY87"/>
<feature type="binding site" evidence="11">
    <location>
        <position position="541"/>
    </location>
    <ligand>
        <name>Ca(2+)</name>
        <dbReference type="ChEBI" id="CHEBI:29108"/>
    </ligand>
</feature>
<dbReference type="PROSITE" id="PS51695">
    <property type="entry name" value="SEDOLISIN"/>
    <property type="match status" value="1"/>
</dbReference>
<evidence type="ECO:0000256" key="4">
    <source>
        <dbReference type="ARBA" id="ARBA00012462"/>
    </source>
</evidence>
<evidence type="ECO:0000256" key="7">
    <source>
        <dbReference type="ARBA" id="ARBA00022801"/>
    </source>
</evidence>
<evidence type="ECO:0000256" key="9">
    <source>
        <dbReference type="ARBA" id="ARBA00022837"/>
    </source>
</evidence>
<feature type="binding site" evidence="11">
    <location>
        <position position="521"/>
    </location>
    <ligand>
        <name>Ca(2+)</name>
        <dbReference type="ChEBI" id="CHEBI:29108"/>
    </ligand>
</feature>
<dbReference type="InterPro" id="IPR000209">
    <property type="entry name" value="Peptidase_S8/S53_dom"/>
</dbReference>
<dbReference type="PANTHER" id="PTHR14218">
    <property type="entry name" value="PROTEASE S8 TRIPEPTIDYL PEPTIDASE I CLN2"/>
    <property type="match status" value="1"/>
</dbReference>
<feature type="active site" description="Charge relay system" evidence="11">
    <location>
        <position position="493"/>
    </location>
</feature>
<dbReference type="GO" id="GO:0005576">
    <property type="term" value="C:extracellular region"/>
    <property type="evidence" value="ECO:0007669"/>
    <property type="project" value="UniProtKB-SubCell"/>
</dbReference>
<protein>
    <recommendedName>
        <fullName evidence="4">tripeptidyl-peptidase II</fullName>
        <ecNumber evidence="4">3.4.14.10</ecNumber>
    </recommendedName>
</protein>
<dbReference type="SUPFAM" id="SSF54897">
    <property type="entry name" value="Protease propeptides/inhibitors"/>
    <property type="match status" value="1"/>
</dbReference>
<dbReference type="Proteomes" id="UP001175000">
    <property type="component" value="Unassembled WGS sequence"/>
</dbReference>
<keyword evidence="10" id="KW-0865">Zymogen</keyword>
<feature type="domain" description="Peptidase S53" evidence="13">
    <location>
        <begin position="164"/>
        <end position="563"/>
    </location>
</feature>
<evidence type="ECO:0000256" key="6">
    <source>
        <dbReference type="ARBA" id="ARBA00022723"/>
    </source>
</evidence>
<feature type="active site" description="Charge relay system" evidence="11">
    <location>
        <position position="244"/>
    </location>
</feature>
<evidence type="ECO:0000256" key="11">
    <source>
        <dbReference type="PROSITE-ProRule" id="PRU01032"/>
    </source>
</evidence>